<reference evidence="1" key="1">
    <citation type="submission" date="2018-02" db="EMBL/GenBank/DDBJ databases">
        <title>Rhizophora mucronata_Transcriptome.</title>
        <authorList>
            <person name="Meera S.P."/>
            <person name="Sreeshan A."/>
            <person name="Augustine A."/>
        </authorList>
    </citation>
    <scope>NUCLEOTIDE SEQUENCE</scope>
    <source>
        <tissue evidence="1">Leaf</tissue>
    </source>
</reference>
<protein>
    <submittedName>
        <fullName evidence="1">Uncharacterized protein</fullName>
    </submittedName>
</protein>
<name>A0A2P2Q3D1_RHIMU</name>
<accession>A0A2P2Q3D1</accession>
<sequence length="36" mass="3762">MAVLGLSSSMMAGGRMTPDAKAITNTCFSLSWLANK</sequence>
<dbReference type="EMBL" id="GGEC01081007">
    <property type="protein sequence ID" value="MBX61491.1"/>
    <property type="molecule type" value="Transcribed_RNA"/>
</dbReference>
<dbReference type="AlphaFoldDB" id="A0A2P2Q3D1"/>
<organism evidence="1">
    <name type="scientific">Rhizophora mucronata</name>
    <name type="common">Asiatic mangrove</name>
    <dbReference type="NCBI Taxonomy" id="61149"/>
    <lineage>
        <taxon>Eukaryota</taxon>
        <taxon>Viridiplantae</taxon>
        <taxon>Streptophyta</taxon>
        <taxon>Embryophyta</taxon>
        <taxon>Tracheophyta</taxon>
        <taxon>Spermatophyta</taxon>
        <taxon>Magnoliopsida</taxon>
        <taxon>eudicotyledons</taxon>
        <taxon>Gunneridae</taxon>
        <taxon>Pentapetalae</taxon>
        <taxon>rosids</taxon>
        <taxon>fabids</taxon>
        <taxon>Malpighiales</taxon>
        <taxon>Rhizophoraceae</taxon>
        <taxon>Rhizophora</taxon>
    </lineage>
</organism>
<evidence type="ECO:0000313" key="1">
    <source>
        <dbReference type="EMBL" id="MBX61491.1"/>
    </source>
</evidence>
<proteinExistence type="predicted"/>